<evidence type="ECO:0000313" key="2">
    <source>
        <dbReference type="Proteomes" id="UP000199729"/>
    </source>
</evidence>
<organism evidence="1 2">
    <name type="scientific">Vitreoscilla filiformis</name>
    <dbReference type="NCBI Taxonomy" id="63"/>
    <lineage>
        <taxon>Bacteria</taxon>
        <taxon>Pseudomonadati</taxon>
        <taxon>Pseudomonadota</taxon>
        <taxon>Betaproteobacteria</taxon>
        <taxon>Neisseriales</taxon>
        <taxon>Neisseriaceae</taxon>
        <taxon>Vitreoscilla</taxon>
    </lineage>
</organism>
<keyword evidence="2" id="KW-1185">Reference proteome</keyword>
<dbReference type="Proteomes" id="UP000199729">
    <property type="component" value="Chromosome"/>
</dbReference>
<gene>
    <name evidence="1" type="ORF">VITFI_CDS3196</name>
</gene>
<name>A0A221KJF4_VITFI</name>
<dbReference type="KEGG" id="vff:VITFI_CDS3196"/>
<accession>A0A221KJF4</accession>
<dbReference type="AlphaFoldDB" id="A0A221KJF4"/>
<protein>
    <submittedName>
        <fullName evidence="1">Uncharacterized protein</fullName>
    </submittedName>
</protein>
<proteinExistence type="predicted"/>
<sequence length="46" mass="5487">MVVQYWLAAAFCMKCCTSSFKSIKENAHFEKNMDYFESRIILRCSR</sequence>
<reference evidence="1 2" key="1">
    <citation type="submission" date="2017-07" db="EMBL/GenBank/DDBJ databases">
        <title>Complete Genome Sequence of the cosmetic ferment Vitreoscilla filiformis (ATCC15551).</title>
        <authorList>
            <person name="Contreras S."/>
            <person name="Sagory-Zalkind P."/>
            <person name="Blanquart H."/>
            <person name="Iltis A."/>
            <person name="Morand S.C."/>
        </authorList>
    </citation>
    <scope>NUCLEOTIDE SEQUENCE [LARGE SCALE GENOMIC DNA]</scope>
    <source>
        <strain evidence="1 2">ATCC 15551</strain>
    </source>
</reference>
<evidence type="ECO:0000313" key="1">
    <source>
        <dbReference type="EMBL" id="ASM78973.1"/>
    </source>
</evidence>
<dbReference type="EMBL" id="CP022423">
    <property type="protein sequence ID" value="ASM78973.1"/>
    <property type="molecule type" value="Genomic_DNA"/>
</dbReference>